<dbReference type="EMBL" id="JANAWD010000723">
    <property type="protein sequence ID" value="KAJ3476317.1"/>
    <property type="molecule type" value="Genomic_DNA"/>
</dbReference>
<proteinExistence type="predicted"/>
<accession>A0AAD5US40</accession>
<feature type="compositionally biased region" description="Basic residues" evidence="1">
    <location>
        <begin position="299"/>
        <end position="309"/>
    </location>
</feature>
<evidence type="ECO:0008006" key="4">
    <source>
        <dbReference type="Google" id="ProtNLM"/>
    </source>
</evidence>
<comment type="caution">
    <text evidence="2">The sequence shown here is derived from an EMBL/GenBank/DDBJ whole genome shotgun (WGS) entry which is preliminary data.</text>
</comment>
<keyword evidence="3" id="KW-1185">Reference proteome</keyword>
<sequence>MLAPFRKFSASTTRSVCATCYRRQITSTSVRRDAEVDPPQTEGAPDELPEASPADRSDPTYEAWLDGVGKQFRDPHRPRNWLGGQVPFPLNPTFKPPTPVSDNLRTMLYTQYMANPSENNVRSLSQRFGLSLKRVDAILRLKGLEAHWEEGLPLQTGFLCGMEEILGVTQDSQFRRGASTQGAEELGEDTVESDLQSEAEGNDKARHRYQRMFWEPVLEGKEPVVPAALEKARAYAQTHIEATDAAKSDPTLLRSASHEDLTHVVERDGRPTVKFVDVGGKFLDVKDIQKRAKESERRSKLRAKRRARKVAALEATKQKLTN</sequence>
<evidence type="ECO:0000313" key="3">
    <source>
        <dbReference type="Proteomes" id="UP001212997"/>
    </source>
</evidence>
<protein>
    <recommendedName>
        <fullName evidence="4">Eukaryotic mitochondrial regulator protein-domain-containing protein</fullName>
    </recommendedName>
</protein>
<reference evidence="2" key="1">
    <citation type="submission" date="2022-07" db="EMBL/GenBank/DDBJ databases">
        <title>Genome Sequence of Physisporinus lineatus.</title>
        <authorList>
            <person name="Buettner E."/>
        </authorList>
    </citation>
    <scope>NUCLEOTIDE SEQUENCE</scope>
    <source>
        <strain evidence="2">VT162</strain>
    </source>
</reference>
<evidence type="ECO:0000256" key="1">
    <source>
        <dbReference type="SAM" id="MobiDB-lite"/>
    </source>
</evidence>
<feature type="compositionally biased region" description="Acidic residues" evidence="1">
    <location>
        <begin position="185"/>
        <end position="197"/>
    </location>
</feature>
<gene>
    <name evidence="2" type="ORF">NLI96_g11242</name>
</gene>
<organism evidence="2 3">
    <name type="scientific">Meripilus lineatus</name>
    <dbReference type="NCBI Taxonomy" id="2056292"/>
    <lineage>
        <taxon>Eukaryota</taxon>
        <taxon>Fungi</taxon>
        <taxon>Dikarya</taxon>
        <taxon>Basidiomycota</taxon>
        <taxon>Agaricomycotina</taxon>
        <taxon>Agaricomycetes</taxon>
        <taxon>Polyporales</taxon>
        <taxon>Meripilaceae</taxon>
        <taxon>Meripilus</taxon>
    </lineage>
</organism>
<feature type="region of interest" description="Disordered" evidence="1">
    <location>
        <begin position="293"/>
        <end position="322"/>
    </location>
</feature>
<dbReference type="Proteomes" id="UP001212997">
    <property type="component" value="Unassembled WGS sequence"/>
</dbReference>
<dbReference type="PANTHER" id="PTHR28158:SF1">
    <property type="entry name" value="SMALL RIBOSOMAL SUBUNIT PROTEIN MS45"/>
    <property type="match status" value="1"/>
</dbReference>
<evidence type="ECO:0000313" key="2">
    <source>
        <dbReference type="EMBL" id="KAJ3476317.1"/>
    </source>
</evidence>
<dbReference type="PANTHER" id="PTHR28158">
    <property type="entry name" value="37S RIBOSOMAL PROTEIN S35, MITOCHONDRIAL"/>
    <property type="match status" value="1"/>
</dbReference>
<feature type="region of interest" description="Disordered" evidence="1">
    <location>
        <begin position="176"/>
        <end position="202"/>
    </location>
</feature>
<dbReference type="GO" id="GO:0003735">
    <property type="term" value="F:structural constituent of ribosome"/>
    <property type="evidence" value="ECO:0007669"/>
    <property type="project" value="TreeGrafter"/>
</dbReference>
<feature type="region of interest" description="Disordered" evidence="1">
    <location>
        <begin position="28"/>
        <end position="60"/>
    </location>
</feature>
<dbReference type="AlphaFoldDB" id="A0AAD5US40"/>
<name>A0AAD5US40_9APHY</name>
<dbReference type="Pfam" id="PF12298">
    <property type="entry name" value="Bot1p"/>
    <property type="match status" value="1"/>
</dbReference>
<dbReference type="GO" id="GO:0005763">
    <property type="term" value="C:mitochondrial small ribosomal subunit"/>
    <property type="evidence" value="ECO:0007669"/>
    <property type="project" value="TreeGrafter"/>
</dbReference>
<dbReference type="InterPro" id="IPR021036">
    <property type="entry name" value="Ribosomal_mS45"/>
</dbReference>
<dbReference type="GO" id="GO:0032543">
    <property type="term" value="P:mitochondrial translation"/>
    <property type="evidence" value="ECO:0007669"/>
    <property type="project" value="TreeGrafter"/>
</dbReference>